<gene>
    <name evidence="10" type="ORF">EIK76_05515</name>
</gene>
<dbReference type="Proteomes" id="UP000276260">
    <property type="component" value="Unassembled WGS sequence"/>
</dbReference>
<dbReference type="RefSeq" id="WP_046518203.1">
    <property type="nucleotide sequence ID" value="NZ_LAVS01000001.1"/>
</dbReference>
<evidence type="ECO:0000313" key="11">
    <source>
        <dbReference type="Proteomes" id="UP000276260"/>
    </source>
</evidence>
<evidence type="ECO:0000256" key="5">
    <source>
        <dbReference type="ARBA" id="ARBA00022989"/>
    </source>
</evidence>
<keyword evidence="3" id="KW-0997">Cell inner membrane</keyword>
<evidence type="ECO:0000256" key="8">
    <source>
        <dbReference type="SAM" id="Phobius"/>
    </source>
</evidence>
<dbReference type="InterPro" id="IPR003399">
    <property type="entry name" value="Mce/MlaD"/>
</dbReference>
<organism evidence="10 11">
    <name type="scientific">Rheinheimera mesophila</name>
    <dbReference type="NCBI Taxonomy" id="1547515"/>
    <lineage>
        <taxon>Bacteria</taxon>
        <taxon>Pseudomonadati</taxon>
        <taxon>Pseudomonadota</taxon>
        <taxon>Gammaproteobacteria</taxon>
        <taxon>Chromatiales</taxon>
        <taxon>Chromatiaceae</taxon>
        <taxon>Rheinheimera</taxon>
    </lineage>
</organism>
<evidence type="ECO:0000256" key="4">
    <source>
        <dbReference type="ARBA" id="ARBA00022692"/>
    </source>
</evidence>
<evidence type="ECO:0000256" key="3">
    <source>
        <dbReference type="ARBA" id="ARBA00022519"/>
    </source>
</evidence>
<evidence type="ECO:0000256" key="2">
    <source>
        <dbReference type="ARBA" id="ARBA00022475"/>
    </source>
</evidence>
<feature type="coiled-coil region" evidence="7">
    <location>
        <begin position="476"/>
        <end position="503"/>
    </location>
</feature>
<keyword evidence="11" id="KW-1185">Reference proteome</keyword>
<sequence>MAKTQGRVAAVKKIRQLSPIWIVPVIAVAIGIWMLYYTQKNQGPLITLVTLNAEGIVAGKTQIKSRSVDIGRVESVQLSEDLSKVLIKARMDPGIEALLNEDSQLWVVKPTVGRGGVSGLNTLLSGAYIELQPGKASVQKYYYELLDSPPIAPADAPGVRVTLLSDDATALAVGDPVLYHGYAVGTVETSHFVAEQGHMTYQLFIRAPYDSLVTENVRFWQASGMALDVSAQGVRVELASVATLLSGGVHFDVLDGWPAGDKVASNSEFQLFKNQKAIKEGLYTEYNEYLLFFDESIRGLTAGAPLEYKGIRIGTVAMAPYFFNMDNPLDVAFNKGIPVLVRVEAGRLAGEMSLKKLAQELETAVQHGLRAVLKTGSLLTGALYIELVQTDAVIESPKVKLDEPTLADAEPSDKVQVATAQTPQFSSEGFVPAPFALAEHAGLKIMPTAPSGLANIEQKVLQVLDKVNRLPVEDVLAQSSATLAQSEKMLKNAEQLILSLDQLVKNNAVQQLPADLQQSLAELRRTLAGFSPGSPAYERLNGNLQSMDQLLRDLQPVIKTMNSQSNSLIFNADLPKDPEPEKGN</sequence>
<dbReference type="PANTHER" id="PTHR30462">
    <property type="entry name" value="INTERMEMBRANE TRANSPORT PROTEIN PQIB-RELATED"/>
    <property type="match status" value="1"/>
</dbReference>
<reference evidence="10 11" key="1">
    <citation type="submission" date="2018-11" db="EMBL/GenBank/DDBJ databases">
        <title>Draft genome analysis of Rheinheimera mesophila isolated from an industrial waste site.</title>
        <authorList>
            <person name="Yu Q."/>
            <person name="Qi Y."/>
            <person name="Zhang H."/>
            <person name="Lu Y."/>
            <person name="Pu J."/>
        </authorList>
    </citation>
    <scope>NUCLEOTIDE SEQUENCE [LARGE SCALE GENOMIC DNA]</scope>
    <source>
        <strain evidence="10 11">IITR13</strain>
    </source>
</reference>
<dbReference type="PANTHER" id="PTHR30462:SF2">
    <property type="entry name" value="INTERMEMBRANE TRANSPORT PROTEIN PQIB"/>
    <property type="match status" value="1"/>
</dbReference>
<evidence type="ECO:0000256" key="1">
    <source>
        <dbReference type="ARBA" id="ARBA00004533"/>
    </source>
</evidence>
<comment type="caution">
    <text evidence="10">The sequence shown here is derived from an EMBL/GenBank/DDBJ whole genome shotgun (WGS) entry which is preliminary data.</text>
</comment>
<keyword evidence="2" id="KW-1003">Cell membrane</keyword>
<feature type="domain" description="Mce/MlaD" evidence="9">
    <location>
        <begin position="158"/>
        <end position="218"/>
    </location>
</feature>
<protein>
    <submittedName>
        <fullName evidence="10">Intermembrane transport protein PqiB</fullName>
    </submittedName>
</protein>
<proteinExistence type="predicted"/>
<dbReference type="EMBL" id="RRCF01000001">
    <property type="protein sequence ID" value="RRJ23524.1"/>
    <property type="molecule type" value="Genomic_DNA"/>
</dbReference>
<dbReference type="AlphaFoldDB" id="A0A3P3QQQ5"/>
<evidence type="ECO:0000256" key="6">
    <source>
        <dbReference type="ARBA" id="ARBA00023136"/>
    </source>
</evidence>
<dbReference type="Pfam" id="PF02470">
    <property type="entry name" value="MlaD"/>
    <property type="match status" value="3"/>
</dbReference>
<dbReference type="GO" id="GO:0005886">
    <property type="term" value="C:plasma membrane"/>
    <property type="evidence" value="ECO:0007669"/>
    <property type="project" value="UniProtKB-SubCell"/>
</dbReference>
<dbReference type="OrthoDB" id="9806984at2"/>
<name>A0A3P3QQQ5_9GAMM</name>
<accession>A0A3P3QQQ5</accession>
<evidence type="ECO:0000259" key="9">
    <source>
        <dbReference type="Pfam" id="PF02470"/>
    </source>
</evidence>
<feature type="domain" description="Mce/MlaD" evidence="9">
    <location>
        <begin position="287"/>
        <end position="388"/>
    </location>
</feature>
<keyword evidence="4 8" id="KW-0812">Transmembrane</keyword>
<dbReference type="InterPro" id="IPR051800">
    <property type="entry name" value="PqiA-PqiB_transport"/>
</dbReference>
<feature type="transmembrane region" description="Helical" evidence="8">
    <location>
        <begin position="20"/>
        <end position="37"/>
    </location>
</feature>
<keyword evidence="7" id="KW-0175">Coiled coil</keyword>
<keyword evidence="6 8" id="KW-0472">Membrane</keyword>
<evidence type="ECO:0000256" key="7">
    <source>
        <dbReference type="SAM" id="Coils"/>
    </source>
</evidence>
<keyword evidence="5 8" id="KW-1133">Transmembrane helix</keyword>
<dbReference type="NCBIfam" id="NF008070">
    <property type="entry name" value="PRK10807.1"/>
    <property type="match status" value="1"/>
</dbReference>
<comment type="subcellular location">
    <subcellularLocation>
        <location evidence="1">Cell inner membrane</location>
    </subcellularLocation>
</comment>
<feature type="domain" description="Mce/MlaD" evidence="9">
    <location>
        <begin position="43"/>
        <end position="134"/>
    </location>
</feature>
<evidence type="ECO:0000313" key="10">
    <source>
        <dbReference type="EMBL" id="RRJ23524.1"/>
    </source>
</evidence>